<keyword evidence="3" id="KW-1185">Reference proteome</keyword>
<evidence type="ECO:0000313" key="3">
    <source>
        <dbReference type="Proteomes" id="UP000008206"/>
    </source>
</evidence>
<dbReference type="Pfam" id="PF21826">
    <property type="entry name" value="DUF6887"/>
    <property type="match status" value="1"/>
</dbReference>
<feature type="compositionally biased region" description="Basic and acidic residues" evidence="1">
    <location>
        <begin position="1"/>
        <end position="23"/>
    </location>
</feature>
<dbReference type="InterPro" id="IPR054053">
    <property type="entry name" value="DUF6887"/>
</dbReference>
<dbReference type="AlphaFoldDB" id="E0U711"/>
<evidence type="ECO:0000256" key="1">
    <source>
        <dbReference type="SAM" id="MobiDB-lite"/>
    </source>
</evidence>
<sequence length="63" mass="7356">MANLKEMTRSELKKYLSDNRNDNEAFSQGMGELLSRNRNTKRYPANISPEEIGKIIQEKIQQK</sequence>
<reference evidence="3" key="1">
    <citation type="journal article" date="2011" name="MBio">
        <title>Novel metabolic attributes of the genus Cyanothece, comprising a group of unicellular nitrogen-fixing Cyanobacteria.</title>
        <authorList>
            <person name="Bandyopadhyay A."/>
            <person name="Elvitigala T."/>
            <person name="Welsh E."/>
            <person name="Stockel J."/>
            <person name="Liberton M."/>
            <person name="Min H."/>
            <person name="Sherman L.A."/>
            <person name="Pakrasi H.B."/>
        </authorList>
    </citation>
    <scope>NUCLEOTIDE SEQUENCE [LARGE SCALE GENOMIC DNA]</scope>
    <source>
        <strain evidence="3">PCC 7822</strain>
    </source>
</reference>
<dbReference type="KEGG" id="cyj:Cyan7822_5286"/>
<name>E0U711_GLOV7</name>
<accession>E0U711</accession>
<dbReference type="HOGENOM" id="CLU_193569_3_0_3"/>
<dbReference type="OrthoDB" id="428513at2"/>
<dbReference type="STRING" id="497965.Cyan7822_5286"/>
<organism evidence="2 3">
    <name type="scientific">Gloeothece verrucosa (strain PCC 7822)</name>
    <name type="common">Cyanothece sp. (strain PCC 7822)</name>
    <dbReference type="NCBI Taxonomy" id="497965"/>
    <lineage>
        <taxon>Bacteria</taxon>
        <taxon>Bacillati</taxon>
        <taxon>Cyanobacteriota</taxon>
        <taxon>Cyanophyceae</taxon>
        <taxon>Oscillatoriophycideae</taxon>
        <taxon>Chroococcales</taxon>
        <taxon>Aphanothecaceae</taxon>
        <taxon>Gloeothece</taxon>
        <taxon>Gloeothece verrucosa</taxon>
    </lineage>
</organism>
<protein>
    <submittedName>
        <fullName evidence="2">Uncharacterized protein</fullName>
    </submittedName>
</protein>
<proteinExistence type="predicted"/>
<dbReference type="eggNOG" id="ENOG502ZXJN">
    <property type="taxonomic scope" value="Bacteria"/>
</dbReference>
<dbReference type="Proteomes" id="UP000008206">
    <property type="component" value="Chromosome"/>
</dbReference>
<dbReference type="RefSeq" id="WP_013325205.1">
    <property type="nucleotide sequence ID" value="NC_014501.1"/>
</dbReference>
<evidence type="ECO:0000313" key="2">
    <source>
        <dbReference type="EMBL" id="ADN17167.1"/>
    </source>
</evidence>
<feature type="region of interest" description="Disordered" evidence="1">
    <location>
        <begin position="1"/>
        <end position="46"/>
    </location>
</feature>
<gene>
    <name evidence="2" type="ordered locus">Cyan7822_5286</name>
</gene>
<dbReference type="EMBL" id="CP002198">
    <property type="protein sequence ID" value="ADN17167.1"/>
    <property type="molecule type" value="Genomic_DNA"/>
</dbReference>